<dbReference type="InterPro" id="IPR037171">
    <property type="entry name" value="NagB/RpiA_transferase-like"/>
</dbReference>
<comment type="subunit">
    <text evidence="4">Homohexamer.</text>
</comment>
<dbReference type="FunFam" id="3.40.50.1360:FF:000003">
    <property type="entry name" value="Glucosamine-6-phosphate deaminase"/>
    <property type="match status" value="1"/>
</dbReference>
<accession>A0A5B0WQI9</accession>
<name>A0A5B0WQI9_9GAMM</name>
<dbReference type="GO" id="GO:0019262">
    <property type="term" value="P:N-acetylneuraminate catabolic process"/>
    <property type="evidence" value="ECO:0007669"/>
    <property type="project" value="UniProtKB-UniRule"/>
</dbReference>
<dbReference type="CDD" id="cd01399">
    <property type="entry name" value="GlcN6P_deaminase"/>
    <property type="match status" value="1"/>
</dbReference>
<dbReference type="GO" id="GO:0005737">
    <property type="term" value="C:cytoplasm"/>
    <property type="evidence" value="ECO:0007669"/>
    <property type="project" value="TreeGrafter"/>
</dbReference>
<dbReference type="InterPro" id="IPR018321">
    <property type="entry name" value="Glucosamine6P_isomerase_CS"/>
</dbReference>
<proteinExistence type="inferred from homology"/>
<keyword evidence="4" id="KW-0021">Allosteric enzyme</keyword>
<comment type="activity regulation">
    <text evidence="4">Allosterically activated by N-acetylglucosamine 6-phosphate (GlcNAc6P).</text>
</comment>
<dbReference type="InterPro" id="IPR006148">
    <property type="entry name" value="Glc/Gal-6P_isomerase"/>
</dbReference>
<feature type="domain" description="Glucosamine/galactosamine-6-phosphate isomerase" evidence="5">
    <location>
        <begin position="9"/>
        <end position="228"/>
    </location>
</feature>
<comment type="pathway">
    <text evidence="4">Amino-sugar metabolism; N-acetylneuraminate degradation; D-fructose 6-phosphate from N-acetylneuraminate: step 5/5.</text>
</comment>
<feature type="site" description="Part of the allosteric site" evidence="4">
    <location>
        <position position="156"/>
    </location>
</feature>
<dbReference type="RefSeq" id="WP_149612916.1">
    <property type="nucleotide sequence ID" value="NZ_VTUX01000010.1"/>
</dbReference>
<organism evidence="6 7">
    <name type="scientific">Pseudohalioglobus sediminis</name>
    <dbReference type="NCBI Taxonomy" id="2606449"/>
    <lineage>
        <taxon>Bacteria</taxon>
        <taxon>Pseudomonadati</taxon>
        <taxon>Pseudomonadota</taxon>
        <taxon>Gammaproteobacteria</taxon>
        <taxon>Cellvibrionales</taxon>
        <taxon>Halieaceae</taxon>
        <taxon>Pseudohalioglobus</taxon>
    </lineage>
</organism>
<dbReference type="AlphaFoldDB" id="A0A5B0WQI9"/>
<dbReference type="NCBIfam" id="TIGR00502">
    <property type="entry name" value="nagB"/>
    <property type="match status" value="1"/>
</dbReference>
<dbReference type="NCBIfam" id="NF001684">
    <property type="entry name" value="PRK00443.1-4"/>
    <property type="match status" value="1"/>
</dbReference>
<comment type="caution">
    <text evidence="6">The sequence shown here is derived from an EMBL/GenBank/DDBJ whole genome shotgun (WGS) entry which is preliminary data.</text>
</comment>
<comment type="function">
    <text evidence="4">Catalyzes the reversible isomerization-deamination of glucosamine 6-phosphate (GlcN6P) to form fructose 6-phosphate (Fru6P) and ammonium ion.</text>
</comment>
<dbReference type="PANTHER" id="PTHR11280:SF5">
    <property type="entry name" value="GLUCOSAMINE-6-PHOSPHATE ISOMERASE"/>
    <property type="match status" value="1"/>
</dbReference>
<dbReference type="UniPathway" id="UPA00629">
    <property type="reaction ID" value="UER00684"/>
</dbReference>
<dbReference type="SUPFAM" id="SSF100950">
    <property type="entry name" value="NagB/RpiA/CoA transferase-like"/>
    <property type="match status" value="1"/>
</dbReference>
<evidence type="ECO:0000256" key="2">
    <source>
        <dbReference type="ARBA" id="ARBA00022801"/>
    </source>
</evidence>
<protein>
    <recommendedName>
        <fullName evidence="4">Glucosamine-6-phosphate deaminase</fullName>
        <ecNumber evidence="4">3.5.99.6</ecNumber>
    </recommendedName>
    <alternativeName>
        <fullName evidence="4">GlcN6P deaminase</fullName>
        <shortName evidence="4">GNPDA</shortName>
    </alternativeName>
    <alternativeName>
        <fullName evidence="4">Glucosamine-6-phosphate isomerase</fullName>
    </alternativeName>
</protein>
<dbReference type="HAMAP" id="MF_01241">
    <property type="entry name" value="GlcN6P_deamin"/>
    <property type="match status" value="1"/>
</dbReference>
<feature type="active site" description="Proton acceptor; for enolization step" evidence="4">
    <location>
        <position position="67"/>
    </location>
</feature>
<comment type="similarity">
    <text evidence="4">Belongs to the glucosamine/galactosamine-6-phosphate isomerase family. NagB subfamily.</text>
</comment>
<sequence>MKVVILDDAAAVARYGADIYREQLRKKPDSVLGLATGSTPLSLYRELIDGNRRGEYSFAGVTSFNLDEYMGLSADHPQSYRQFMNREFFTHIDIDPANTHVPPGDAVDPIQACRDYESAIAAAGGIDIQLLGIGRNGHIGFNEPTSCLNSRTRVKTLTRETIADNARFFRADEFQPQLSVTMGIGTIMEARLIVLLATGQSKAAAVQAMVEGPVSSWCPASALQFHSSTVVIVDEAAASELSDPAFFKHIEEQNQALLGRLRAAGSA</sequence>
<comment type="catalytic activity">
    <reaction evidence="1 4">
        <text>alpha-D-glucosamine 6-phosphate + H2O = beta-D-fructose 6-phosphate + NH4(+)</text>
        <dbReference type="Rhea" id="RHEA:12172"/>
        <dbReference type="ChEBI" id="CHEBI:15377"/>
        <dbReference type="ChEBI" id="CHEBI:28938"/>
        <dbReference type="ChEBI" id="CHEBI:57634"/>
        <dbReference type="ChEBI" id="CHEBI:75989"/>
        <dbReference type="EC" id="3.5.99.6"/>
    </reaction>
</comment>
<dbReference type="GO" id="GO:0004342">
    <property type="term" value="F:glucosamine-6-phosphate deaminase activity"/>
    <property type="evidence" value="ECO:0007669"/>
    <property type="project" value="UniProtKB-UniRule"/>
</dbReference>
<feature type="active site" description="Proton acceptor; for ring-opening step" evidence="4">
    <location>
        <position position="138"/>
    </location>
</feature>
<dbReference type="EC" id="3.5.99.6" evidence="4"/>
<evidence type="ECO:0000259" key="5">
    <source>
        <dbReference type="Pfam" id="PF01182"/>
    </source>
</evidence>
<dbReference type="GO" id="GO:0006043">
    <property type="term" value="P:glucosamine catabolic process"/>
    <property type="evidence" value="ECO:0007669"/>
    <property type="project" value="TreeGrafter"/>
</dbReference>
<feature type="site" description="Part of the allosteric site" evidence="4">
    <location>
        <position position="146"/>
    </location>
</feature>
<dbReference type="GO" id="GO:0042802">
    <property type="term" value="F:identical protein binding"/>
    <property type="evidence" value="ECO:0007669"/>
    <property type="project" value="TreeGrafter"/>
</dbReference>
<dbReference type="PANTHER" id="PTHR11280">
    <property type="entry name" value="GLUCOSAMINE-6-PHOSPHATE ISOMERASE"/>
    <property type="match status" value="1"/>
</dbReference>
<dbReference type="GO" id="GO:0006046">
    <property type="term" value="P:N-acetylglucosamine catabolic process"/>
    <property type="evidence" value="ECO:0007669"/>
    <property type="project" value="UniProtKB-UniRule"/>
</dbReference>
<feature type="site" description="Part of the allosteric site" evidence="4">
    <location>
        <position position="155"/>
    </location>
</feature>
<dbReference type="InterPro" id="IPR004547">
    <property type="entry name" value="Glucosamine6P_isomerase"/>
</dbReference>
<dbReference type="Proteomes" id="UP000323708">
    <property type="component" value="Unassembled WGS sequence"/>
</dbReference>
<dbReference type="Pfam" id="PF01182">
    <property type="entry name" value="Glucosamine_iso"/>
    <property type="match status" value="1"/>
</dbReference>
<feature type="active site" description="For ring-opening step" evidence="4">
    <location>
        <position position="136"/>
    </location>
</feature>
<gene>
    <name evidence="4 6" type="primary">nagB</name>
    <name evidence="6" type="ORF">F0M18_18315</name>
</gene>
<evidence type="ECO:0000313" key="6">
    <source>
        <dbReference type="EMBL" id="KAA1188451.1"/>
    </source>
</evidence>
<evidence type="ECO:0000256" key="3">
    <source>
        <dbReference type="ARBA" id="ARBA00023277"/>
    </source>
</evidence>
<dbReference type="EMBL" id="VTUX01000010">
    <property type="protein sequence ID" value="KAA1188451.1"/>
    <property type="molecule type" value="Genomic_DNA"/>
</dbReference>
<keyword evidence="7" id="KW-1185">Reference proteome</keyword>
<feature type="active site" description="For ring-opening step" evidence="4">
    <location>
        <position position="143"/>
    </location>
</feature>
<dbReference type="PROSITE" id="PS01161">
    <property type="entry name" value="GLC_GALNAC_ISOMERASE"/>
    <property type="match status" value="1"/>
</dbReference>
<comment type="caution">
    <text evidence="4">Lacks conserved residue(s) required for the propagation of feature annotation.</text>
</comment>
<keyword evidence="2 4" id="KW-0378">Hydrolase</keyword>
<keyword evidence="3 4" id="KW-0119">Carbohydrate metabolism</keyword>
<evidence type="ECO:0000313" key="7">
    <source>
        <dbReference type="Proteomes" id="UP000323708"/>
    </source>
</evidence>
<dbReference type="Gene3D" id="3.40.50.1360">
    <property type="match status" value="1"/>
</dbReference>
<evidence type="ECO:0000256" key="1">
    <source>
        <dbReference type="ARBA" id="ARBA00000644"/>
    </source>
</evidence>
<feature type="site" description="Part of the allosteric site" evidence="4">
    <location>
        <position position="153"/>
    </location>
</feature>
<evidence type="ECO:0000256" key="4">
    <source>
        <dbReference type="HAMAP-Rule" id="MF_01241"/>
    </source>
</evidence>
<reference evidence="6 7" key="1">
    <citation type="submission" date="2019-09" db="EMBL/GenBank/DDBJ databases">
        <authorList>
            <person name="Chen X.-Y."/>
        </authorList>
    </citation>
    <scope>NUCLEOTIDE SEQUENCE [LARGE SCALE GENOMIC DNA]</scope>
    <source>
        <strain evidence="6 7">NY5</strain>
    </source>
</reference>
<dbReference type="GO" id="GO:0005975">
    <property type="term" value="P:carbohydrate metabolic process"/>
    <property type="evidence" value="ECO:0007669"/>
    <property type="project" value="InterPro"/>
</dbReference>